<proteinExistence type="predicted"/>
<keyword evidence="4" id="KW-1185">Reference proteome</keyword>
<organism evidence="3 4">
    <name type="scientific">Streptomyces genisteinicus</name>
    <dbReference type="NCBI Taxonomy" id="2768068"/>
    <lineage>
        <taxon>Bacteria</taxon>
        <taxon>Bacillati</taxon>
        <taxon>Actinomycetota</taxon>
        <taxon>Actinomycetes</taxon>
        <taxon>Kitasatosporales</taxon>
        <taxon>Streptomycetaceae</taxon>
        <taxon>Streptomyces</taxon>
    </lineage>
</organism>
<evidence type="ECO:0000256" key="2">
    <source>
        <dbReference type="SAM" id="Phobius"/>
    </source>
</evidence>
<feature type="compositionally biased region" description="Acidic residues" evidence="1">
    <location>
        <begin position="138"/>
        <end position="147"/>
    </location>
</feature>
<gene>
    <name evidence="3" type="ORF">IAG43_23620</name>
</gene>
<feature type="transmembrane region" description="Helical" evidence="2">
    <location>
        <begin position="54"/>
        <end position="74"/>
    </location>
</feature>
<protein>
    <submittedName>
        <fullName evidence="3">Uncharacterized protein</fullName>
    </submittedName>
</protein>
<keyword evidence="2" id="KW-0812">Transmembrane</keyword>
<evidence type="ECO:0000313" key="4">
    <source>
        <dbReference type="Proteomes" id="UP000516230"/>
    </source>
</evidence>
<dbReference type="AlphaFoldDB" id="A0A7H0HYK6"/>
<name>A0A7H0HYK6_9ACTN</name>
<reference evidence="3 4" key="1">
    <citation type="submission" date="2020-08" db="EMBL/GenBank/DDBJ databases">
        <title>A novel species.</title>
        <authorList>
            <person name="Gao J."/>
        </authorList>
    </citation>
    <scope>NUCLEOTIDE SEQUENCE [LARGE SCALE GENOMIC DNA]</scope>
    <source>
        <strain evidence="3 4">CRPJ-33</strain>
    </source>
</reference>
<keyword evidence="2" id="KW-0472">Membrane</keyword>
<accession>A0A7H0HYK6</accession>
<dbReference type="Proteomes" id="UP000516230">
    <property type="component" value="Chromosome"/>
</dbReference>
<evidence type="ECO:0000313" key="3">
    <source>
        <dbReference type="EMBL" id="QNP65622.1"/>
    </source>
</evidence>
<dbReference type="EMBL" id="CP060825">
    <property type="protein sequence ID" value="QNP65622.1"/>
    <property type="molecule type" value="Genomic_DNA"/>
</dbReference>
<dbReference type="KEGG" id="sgj:IAG43_23620"/>
<dbReference type="RefSeq" id="WP_187742693.1">
    <property type="nucleotide sequence ID" value="NZ_CP060825.1"/>
</dbReference>
<feature type="compositionally biased region" description="Low complexity" evidence="1">
    <location>
        <begin position="153"/>
        <end position="168"/>
    </location>
</feature>
<feature type="region of interest" description="Disordered" evidence="1">
    <location>
        <begin position="138"/>
        <end position="168"/>
    </location>
</feature>
<sequence length="214" mass="22900">MIAAAVFAGVFAVAFTAFGLFVDPRRLWWRFRAPGLDDPGAHEPSSASFLWRRVLLVGLGLFLGWQAVGALRLAGVFETGADHAEILDRVEYAALNLETEDGEGRHKWPGGDGAWDAFIDPRLKGPERDDPVAVLVDEEEAEGDWDSEASRQGGASPEPGGAADPAGPFTERYEIGGICLTVHAVPLPGQSERDAALDSLLYRVSTDIVDAPCG</sequence>
<keyword evidence="2" id="KW-1133">Transmembrane helix</keyword>
<evidence type="ECO:0000256" key="1">
    <source>
        <dbReference type="SAM" id="MobiDB-lite"/>
    </source>
</evidence>